<comment type="caution">
    <text evidence="1">The sequence shown here is derived from an EMBL/GenBank/DDBJ whole genome shotgun (WGS) entry which is preliminary data.</text>
</comment>
<evidence type="ECO:0000313" key="1">
    <source>
        <dbReference type="EMBL" id="MFB9377301.1"/>
    </source>
</evidence>
<protein>
    <submittedName>
        <fullName evidence="1">Uncharacterized protein</fullName>
    </submittedName>
</protein>
<organism evidence="1 2">
    <name type="scientific">Kineococcus gynurae</name>
    <dbReference type="NCBI Taxonomy" id="452979"/>
    <lineage>
        <taxon>Bacteria</taxon>
        <taxon>Bacillati</taxon>
        <taxon>Actinomycetota</taxon>
        <taxon>Actinomycetes</taxon>
        <taxon>Kineosporiales</taxon>
        <taxon>Kineosporiaceae</taxon>
        <taxon>Kineococcus</taxon>
    </lineage>
</organism>
<sequence>MYGNRPTILSVLAADAYLERRAPQAAAPAPAPVAEVVTEIVPAAPAQPVAEQLRRRLFRRNRVAA</sequence>
<keyword evidence="2" id="KW-1185">Reference proteome</keyword>
<reference evidence="1 2" key="1">
    <citation type="submission" date="2024-09" db="EMBL/GenBank/DDBJ databases">
        <authorList>
            <person name="Sun Q."/>
            <person name="Mori K."/>
        </authorList>
    </citation>
    <scope>NUCLEOTIDE SEQUENCE [LARGE SCALE GENOMIC DNA]</scope>
    <source>
        <strain evidence="1 2">TISTR 1856</strain>
    </source>
</reference>
<accession>A0ABV5LT77</accession>
<dbReference type="EMBL" id="JBHMDM010000005">
    <property type="protein sequence ID" value="MFB9377301.1"/>
    <property type="molecule type" value="Genomic_DNA"/>
</dbReference>
<dbReference type="Proteomes" id="UP001589748">
    <property type="component" value="Unassembled WGS sequence"/>
</dbReference>
<proteinExistence type="predicted"/>
<gene>
    <name evidence="1" type="ORF">ACFFVI_09985</name>
</gene>
<name>A0ABV5LT77_9ACTN</name>
<evidence type="ECO:0000313" key="2">
    <source>
        <dbReference type="Proteomes" id="UP001589748"/>
    </source>
</evidence>
<dbReference type="RefSeq" id="WP_380139266.1">
    <property type="nucleotide sequence ID" value="NZ_JBHLUI010000010.1"/>
</dbReference>